<accession>A0A8J3N740</accession>
<organism evidence="5 6">
    <name type="scientific">Reticulibacter mediterranei</name>
    <dbReference type="NCBI Taxonomy" id="2778369"/>
    <lineage>
        <taxon>Bacteria</taxon>
        <taxon>Bacillati</taxon>
        <taxon>Chloroflexota</taxon>
        <taxon>Ktedonobacteria</taxon>
        <taxon>Ktedonobacterales</taxon>
        <taxon>Reticulibacteraceae</taxon>
        <taxon>Reticulibacter</taxon>
    </lineage>
</organism>
<dbReference type="PANTHER" id="PTHR43270">
    <property type="entry name" value="BETA-ALA-HIS DIPEPTIDASE"/>
    <property type="match status" value="1"/>
</dbReference>
<dbReference type="PANTHER" id="PTHR43270:SF12">
    <property type="entry name" value="SUCCINYL-DIAMINOPIMELATE DESUCCINYLASE"/>
    <property type="match status" value="1"/>
</dbReference>
<comment type="caution">
    <text evidence="5">The sequence shown here is derived from an EMBL/GenBank/DDBJ whole genome shotgun (WGS) entry which is preliminary data.</text>
</comment>
<dbReference type="Gene3D" id="3.30.70.360">
    <property type="match status" value="1"/>
</dbReference>
<dbReference type="EMBL" id="BNJK01000004">
    <property type="protein sequence ID" value="GHP01048.1"/>
    <property type="molecule type" value="Genomic_DNA"/>
</dbReference>
<dbReference type="InterPro" id="IPR011650">
    <property type="entry name" value="Peptidase_M20_dimer"/>
</dbReference>
<dbReference type="AlphaFoldDB" id="A0A8J3N740"/>
<keyword evidence="1" id="KW-0645">Protease</keyword>
<gene>
    <name evidence="5" type="ORF">KSF_110950</name>
</gene>
<dbReference type="Pfam" id="PF01546">
    <property type="entry name" value="Peptidase_M20"/>
    <property type="match status" value="1"/>
</dbReference>
<keyword evidence="3" id="KW-0378">Hydrolase</keyword>
<dbReference type="Pfam" id="PF07687">
    <property type="entry name" value="M20_dimer"/>
    <property type="match status" value="1"/>
</dbReference>
<dbReference type="RefSeq" id="WP_220211619.1">
    <property type="nucleotide sequence ID" value="NZ_BNJK01000004.1"/>
</dbReference>
<evidence type="ECO:0000313" key="5">
    <source>
        <dbReference type="EMBL" id="GHP01048.1"/>
    </source>
</evidence>
<sequence>MTTTMTSQEIKQTITNSMEQALKDLATLVQCQSVASGTSSEEKAGMVAARVATKTVLERAGFTTREIVLPSGNNAIFGEIPASSHDKPVVLLYAHYDVQPGWGEGSFMLTLKDGRYYGRGASDDKSGILIHALAVSALKDSLGIGVKVVVEGEEETGIGSLEAYVANDKTGMFQSDAIIVADTGNWKVGEPTLTTALRGIVVVTVKMSTLQRRVHSGLFGGPAPDALMALIRTLATLQDEQGNVTIDELTSDPWHGSNPLTEEVFRQQAGVLPEVDLTGKGTIGDRLWAGYAVNVVGMDVPAIKGATNALIESASARVSLRVPPDKDPQEALDKLKQHLRSRRPWHADISFSDEGSGEGYSASTDNDIYRAAEWALQQAYGKSTTIIGAGGSIPLINVFAQHIPQANILLWGTEEPQANIHGTDESLDPDELKNIAIAEALFLYKLGGGS</sequence>
<evidence type="ECO:0000256" key="3">
    <source>
        <dbReference type="ARBA" id="ARBA00022801"/>
    </source>
</evidence>
<dbReference type="NCBIfam" id="NF005914">
    <property type="entry name" value="PRK07907.1"/>
    <property type="match status" value="1"/>
</dbReference>
<protein>
    <submittedName>
        <fullName evidence="5">Dipeptidase</fullName>
    </submittedName>
</protein>
<evidence type="ECO:0000259" key="4">
    <source>
        <dbReference type="Pfam" id="PF07687"/>
    </source>
</evidence>
<evidence type="ECO:0000256" key="1">
    <source>
        <dbReference type="ARBA" id="ARBA00022670"/>
    </source>
</evidence>
<dbReference type="GO" id="GO:0006508">
    <property type="term" value="P:proteolysis"/>
    <property type="evidence" value="ECO:0007669"/>
    <property type="project" value="UniProtKB-KW"/>
</dbReference>
<proteinExistence type="predicted"/>
<dbReference type="GO" id="GO:0046872">
    <property type="term" value="F:metal ion binding"/>
    <property type="evidence" value="ECO:0007669"/>
    <property type="project" value="UniProtKB-KW"/>
</dbReference>
<dbReference type="SUPFAM" id="SSF53187">
    <property type="entry name" value="Zn-dependent exopeptidases"/>
    <property type="match status" value="1"/>
</dbReference>
<dbReference type="InterPro" id="IPR002933">
    <property type="entry name" value="Peptidase_M20"/>
</dbReference>
<dbReference type="Gene3D" id="3.40.630.10">
    <property type="entry name" value="Zn peptidases"/>
    <property type="match status" value="1"/>
</dbReference>
<dbReference type="GO" id="GO:0008233">
    <property type="term" value="F:peptidase activity"/>
    <property type="evidence" value="ECO:0007669"/>
    <property type="project" value="UniProtKB-KW"/>
</dbReference>
<dbReference type="InterPro" id="IPR051458">
    <property type="entry name" value="Cyt/Met_Dipeptidase"/>
</dbReference>
<feature type="domain" description="Peptidase M20 dimerisation" evidence="4">
    <location>
        <begin position="196"/>
        <end position="344"/>
    </location>
</feature>
<keyword evidence="6" id="KW-1185">Reference proteome</keyword>
<keyword evidence="2" id="KW-0479">Metal-binding</keyword>
<evidence type="ECO:0000256" key="2">
    <source>
        <dbReference type="ARBA" id="ARBA00022723"/>
    </source>
</evidence>
<reference evidence="5" key="1">
    <citation type="submission" date="2020-10" db="EMBL/GenBank/DDBJ databases">
        <title>Taxonomic study of unclassified bacteria belonging to the class Ktedonobacteria.</title>
        <authorList>
            <person name="Yabe S."/>
            <person name="Wang C.M."/>
            <person name="Zheng Y."/>
            <person name="Sakai Y."/>
            <person name="Cavaletti L."/>
            <person name="Monciardini P."/>
            <person name="Donadio S."/>
        </authorList>
    </citation>
    <scope>NUCLEOTIDE SEQUENCE</scope>
    <source>
        <strain evidence="5">ID150040</strain>
    </source>
</reference>
<dbReference type="Proteomes" id="UP000597444">
    <property type="component" value="Unassembled WGS sequence"/>
</dbReference>
<evidence type="ECO:0000313" key="6">
    <source>
        <dbReference type="Proteomes" id="UP000597444"/>
    </source>
</evidence>
<name>A0A8J3N740_9CHLR</name>